<evidence type="ECO:0000256" key="1">
    <source>
        <dbReference type="SAM" id="MobiDB-lite"/>
    </source>
</evidence>
<reference evidence="4 6" key="3">
    <citation type="submission" date="2020-03" db="EMBL/GenBank/DDBJ databases">
        <title>Bacillus aquiflavi sp. nov., isolated from yellow water of strong flavor Chinese baijiu in Yibin region of China.</title>
        <authorList>
            <person name="Xie J."/>
        </authorList>
    </citation>
    <scope>NUCLEOTIDE SEQUENCE [LARGE SCALE GENOMIC DNA]</scope>
    <source>
        <strain evidence="4 6">Gsoil 114</strain>
    </source>
</reference>
<protein>
    <submittedName>
        <fullName evidence="4">LysM peptidoglycan-binding domain-containing protein</fullName>
    </submittedName>
</protein>
<comment type="caution">
    <text evidence="3">The sequence shown here is derived from an EMBL/GenBank/DDBJ whole genome shotgun (WGS) entry which is preliminary data.</text>
</comment>
<keyword evidence="6" id="KW-1185">Reference proteome</keyword>
<evidence type="ECO:0000313" key="6">
    <source>
        <dbReference type="Proteomes" id="UP000476934"/>
    </source>
</evidence>
<reference evidence="4" key="2">
    <citation type="submission" date="2020-02" db="EMBL/GenBank/DDBJ databases">
        <authorList>
            <person name="Feng H."/>
        </authorList>
    </citation>
    <scope>NUCLEOTIDE SEQUENCE [LARGE SCALE GENOMIC DNA]</scope>
    <source>
        <strain evidence="4">Gsoil 114</strain>
    </source>
</reference>
<dbReference type="STRING" id="363870.NG54_00515"/>
<dbReference type="Pfam" id="PF01476">
    <property type="entry name" value="LysM"/>
    <property type="match status" value="1"/>
</dbReference>
<sequence>MSQNQSSIRFSLEETIWFKKGQEVEELLSISLDPHITIQESDQYVVIKGDLHLSGEYIGNSEDGVGEQDLLKNYVQSTQFREEDGVFEFYQSIPVDVTIPIARITSLEELDVNIDSFDYEIQSSECIKLNTDLSINGIVEYEPQIYRQEDILGIGDQEAQAEFEAEPRDEQPFANELLETAEYEYDEESLEVPEEVRFEHEEEQQDVDQQSALHSESEEELYEPFSVEARISSEEVEVPIDIQDEHDDNSGIQTLEPVDFDYLDEEDNHEDVYDAEDEIEEEPTIHFVRGEEEKEADEDNAVFSSFAVRNDPVDEYEYEEDHVEEEQYDVEPVIHFARSEKAEDKKHNYAFESSSSFESVNETESEKESPVEAQFEEETEEEQIEVKEVKKKKKSKYEAISLTDFFARKEEEQPAKLKVCIVQNGETLDLLAEKYDIHVQQIIRMNHLEANQDVYEGQVLYVPSYASTHKKGND</sequence>
<dbReference type="CDD" id="cd00118">
    <property type="entry name" value="LysM"/>
    <property type="match status" value="1"/>
</dbReference>
<dbReference type="SUPFAM" id="SSF54106">
    <property type="entry name" value="LysM domain"/>
    <property type="match status" value="1"/>
</dbReference>
<feature type="domain" description="LysM" evidence="2">
    <location>
        <begin position="418"/>
        <end position="462"/>
    </location>
</feature>
<reference evidence="3 5" key="1">
    <citation type="submission" date="2014-10" db="EMBL/GenBank/DDBJ databases">
        <title>Draft genome of phytase producing Bacillus ginsengihumi strain M2.11.</title>
        <authorList>
            <person name="Toymentseva A."/>
            <person name="Boulygina E.A."/>
            <person name="Kazakov S.V."/>
            <person name="Kayumov I."/>
            <person name="Suleimanova A.D."/>
            <person name="Mardanova A.M."/>
            <person name="Maria S.N."/>
            <person name="Sergey M.Y."/>
            <person name="Sharipova M.R."/>
        </authorList>
    </citation>
    <scope>NUCLEOTIDE SEQUENCE [LARGE SCALE GENOMIC DNA]</scope>
    <source>
        <strain evidence="3 5">M2.11</strain>
    </source>
</reference>
<proteinExistence type="predicted"/>
<evidence type="ECO:0000313" key="4">
    <source>
        <dbReference type="EMBL" id="NEY20408.1"/>
    </source>
</evidence>
<feature type="region of interest" description="Disordered" evidence="1">
    <location>
        <begin position="351"/>
        <end position="382"/>
    </location>
</feature>
<dbReference type="RefSeq" id="WP_025728440.1">
    <property type="nucleotide sequence ID" value="NZ_JAAIWK010000016.1"/>
</dbReference>
<dbReference type="InterPro" id="IPR048862">
    <property type="entry name" value="SPOCS_spoVID_N"/>
</dbReference>
<dbReference type="Proteomes" id="UP000476934">
    <property type="component" value="Unassembled WGS sequence"/>
</dbReference>
<dbReference type="Proteomes" id="UP000030588">
    <property type="component" value="Unassembled WGS sequence"/>
</dbReference>
<evidence type="ECO:0000313" key="3">
    <source>
        <dbReference type="EMBL" id="KHD86893.1"/>
    </source>
</evidence>
<accession>A0A0A6VHK6</accession>
<evidence type="ECO:0000313" key="5">
    <source>
        <dbReference type="Proteomes" id="UP000030588"/>
    </source>
</evidence>
<organism evidence="3 5">
    <name type="scientific">Heyndrickxia ginsengihumi</name>
    <dbReference type="NCBI Taxonomy" id="363870"/>
    <lineage>
        <taxon>Bacteria</taxon>
        <taxon>Bacillati</taxon>
        <taxon>Bacillota</taxon>
        <taxon>Bacilli</taxon>
        <taxon>Bacillales</taxon>
        <taxon>Bacillaceae</taxon>
        <taxon>Heyndrickxia</taxon>
    </lineage>
</organism>
<dbReference type="EMBL" id="JAAIWK010000016">
    <property type="protein sequence ID" value="NEY20408.1"/>
    <property type="molecule type" value="Genomic_DNA"/>
</dbReference>
<name>A0A0A6VHK6_9BACI</name>
<dbReference type="InterPro" id="IPR018392">
    <property type="entry name" value="LysM"/>
</dbReference>
<dbReference type="OrthoDB" id="2966368at2"/>
<dbReference type="Gene3D" id="3.10.350.10">
    <property type="entry name" value="LysM domain"/>
    <property type="match status" value="1"/>
</dbReference>
<gene>
    <name evidence="4" type="ORF">G4D61_10615</name>
    <name evidence="3" type="ORF">NG54_00515</name>
</gene>
<dbReference type="PROSITE" id="PS51782">
    <property type="entry name" value="LYSM"/>
    <property type="match status" value="1"/>
</dbReference>
<dbReference type="Pfam" id="PF20918">
    <property type="entry name" value="SPOCS_spoVID-N"/>
    <property type="match status" value="1"/>
</dbReference>
<feature type="compositionally biased region" description="Low complexity" evidence="1">
    <location>
        <begin position="352"/>
        <end position="362"/>
    </location>
</feature>
<feature type="region of interest" description="Disordered" evidence="1">
    <location>
        <begin position="196"/>
        <end position="224"/>
    </location>
</feature>
<dbReference type="AlphaFoldDB" id="A0A0A6VHK6"/>
<dbReference type="EMBL" id="JRUN01000001">
    <property type="protein sequence ID" value="KHD86893.1"/>
    <property type="molecule type" value="Genomic_DNA"/>
</dbReference>
<dbReference type="InterPro" id="IPR036779">
    <property type="entry name" value="LysM_dom_sf"/>
</dbReference>
<evidence type="ECO:0000259" key="2">
    <source>
        <dbReference type="PROSITE" id="PS51782"/>
    </source>
</evidence>
<dbReference type="SMART" id="SM00257">
    <property type="entry name" value="LysM"/>
    <property type="match status" value="1"/>
</dbReference>